<dbReference type="PROSITE" id="PS50075">
    <property type="entry name" value="CARRIER"/>
    <property type="match status" value="1"/>
</dbReference>
<name>A0A9X3WU78_9BACI</name>
<evidence type="ECO:0000313" key="3">
    <source>
        <dbReference type="Proteomes" id="UP001145050"/>
    </source>
</evidence>
<proteinExistence type="predicted"/>
<dbReference type="Proteomes" id="UP001145050">
    <property type="component" value="Unassembled WGS sequence"/>
</dbReference>
<dbReference type="EMBL" id="JAMQKB010000023">
    <property type="protein sequence ID" value="MDC3425882.1"/>
    <property type="molecule type" value="Genomic_DNA"/>
</dbReference>
<dbReference type="Pfam" id="PF00550">
    <property type="entry name" value="PP-binding"/>
    <property type="match status" value="1"/>
</dbReference>
<dbReference type="Gene3D" id="1.10.1200.10">
    <property type="entry name" value="ACP-like"/>
    <property type="match status" value="1"/>
</dbReference>
<reference evidence="2" key="1">
    <citation type="submission" date="2022-06" db="EMBL/GenBank/DDBJ databases">
        <title>Aquibacillus sp. a new bacterium isolated from soil saline samples.</title>
        <authorList>
            <person name="Galisteo C."/>
            <person name="De La Haba R."/>
            <person name="Sanchez-Porro C."/>
            <person name="Ventosa A."/>
        </authorList>
    </citation>
    <scope>NUCLEOTIDE SEQUENCE</scope>
    <source>
        <strain evidence="2">3ASR75-11</strain>
    </source>
</reference>
<organism evidence="2 3">
    <name type="scientific">Terrihalobacillus insolitus</name>
    <dbReference type="NCBI Taxonomy" id="2950438"/>
    <lineage>
        <taxon>Bacteria</taxon>
        <taxon>Bacillati</taxon>
        <taxon>Bacillota</taxon>
        <taxon>Bacilli</taxon>
        <taxon>Bacillales</taxon>
        <taxon>Bacillaceae</taxon>
        <taxon>Terrihalobacillus</taxon>
    </lineage>
</organism>
<gene>
    <name evidence="2" type="ORF">NC797_15345</name>
</gene>
<dbReference type="AlphaFoldDB" id="A0A9X3WU78"/>
<evidence type="ECO:0000259" key="1">
    <source>
        <dbReference type="PROSITE" id="PS50075"/>
    </source>
</evidence>
<comment type="caution">
    <text evidence="2">The sequence shown here is derived from an EMBL/GenBank/DDBJ whole genome shotgun (WGS) entry which is preliminary data.</text>
</comment>
<sequence>MRFDQFCTLISDIAHIPPEKIQSNSTFRDDLGIDSLQMVNLFIELSEQTGVGFDHFVKSEDIQTVGGVYQQVIYKGENQ</sequence>
<protein>
    <submittedName>
        <fullName evidence="2">Phosphopantetheine-binding protein</fullName>
    </submittedName>
</protein>
<dbReference type="InterPro" id="IPR036736">
    <property type="entry name" value="ACP-like_sf"/>
</dbReference>
<dbReference type="SUPFAM" id="SSF47336">
    <property type="entry name" value="ACP-like"/>
    <property type="match status" value="1"/>
</dbReference>
<evidence type="ECO:0000313" key="2">
    <source>
        <dbReference type="EMBL" id="MDC3425882.1"/>
    </source>
</evidence>
<dbReference type="RefSeq" id="WP_272437701.1">
    <property type="nucleotide sequence ID" value="NZ_JAMQKB010000023.1"/>
</dbReference>
<dbReference type="InterPro" id="IPR009081">
    <property type="entry name" value="PP-bd_ACP"/>
</dbReference>
<keyword evidence="3" id="KW-1185">Reference proteome</keyword>
<accession>A0A9X3WU78</accession>
<feature type="domain" description="Carrier" evidence="1">
    <location>
        <begin position="1"/>
        <end position="76"/>
    </location>
</feature>